<dbReference type="InterPro" id="IPR000073">
    <property type="entry name" value="AB_hydrolase_1"/>
</dbReference>
<evidence type="ECO:0000256" key="3">
    <source>
        <dbReference type="SAM" id="SignalP"/>
    </source>
</evidence>
<dbReference type="PANTHER" id="PTHR22946">
    <property type="entry name" value="DIENELACTONE HYDROLASE DOMAIN-CONTAINING PROTEIN-RELATED"/>
    <property type="match status" value="1"/>
</dbReference>
<comment type="caution">
    <text evidence="5">The sequence shown here is derived from an EMBL/GenBank/DDBJ whole genome shotgun (WGS) entry which is preliminary data.</text>
</comment>
<evidence type="ECO:0000313" key="5">
    <source>
        <dbReference type="EMBL" id="PLW81411.1"/>
    </source>
</evidence>
<dbReference type="InterPro" id="IPR001375">
    <property type="entry name" value="Peptidase_S9_cat"/>
</dbReference>
<dbReference type="OrthoDB" id="2086224at2"/>
<evidence type="ECO:0000256" key="2">
    <source>
        <dbReference type="ARBA" id="ARBA00038115"/>
    </source>
</evidence>
<dbReference type="GO" id="GO:0008236">
    <property type="term" value="F:serine-type peptidase activity"/>
    <property type="evidence" value="ECO:0007669"/>
    <property type="project" value="InterPro"/>
</dbReference>
<name>A0A2N5XZ37_9GAMM</name>
<dbReference type="GO" id="GO:0052689">
    <property type="term" value="F:carboxylic ester hydrolase activity"/>
    <property type="evidence" value="ECO:0007669"/>
    <property type="project" value="UniProtKB-ARBA"/>
</dbReference>
<feature type="domain" description="Peptidase S9 prolyl oligopeptidase catalytic" evidence="4">
    <location>
        <begin position="116"/>
        <end position="330"/>
    </location>
</feature>
<comment type="similarity">
    <text evidence="2">Belongs to the AB hydrolase superfamily. FUS2 hydrolase family.</text>
</comment>
<dbReference type="Gene3D" id="3.40.50.1820">
    <property type="entry name" value="alpha/beta hydrolase"/>
    <property type="match status" value="1"/>
</dbReference>
<dbReference type="EMBL" id="PKLZ01000013">
    <property type="protein sequence ID" value="PLW81411.1"/>
    <property type="molecule type" value="Genomic_DNA"/>
</dbReference>
<dbReference type="GO" id="GO:0006508">
    <property type="term" value="P:proteolysis"/>
    <property type="evidence" value="ECO:0007669"/>
    <property type="project" value="InterPro"/>
</dbReference>
<dbReference type="Pfam" id="PF00326">
    <property type="entry name" value="Peptidase_S9"/>
    <property type="match status" value="1"/>
</dbReference>
<dbReference type="InterPro" id="IPR029058">
    <property type="entry name" value="AB_hydrolase_fold"/>
</dbReference>
<proteinExistence type="inferred from homology"/>
<gene>
    <name evidence="5" type="ORF">CWI75_15380</name>
</gene>
<dbReference type="Proteomes" id="UP000234845">
    <property type="component" value="Unassembled WGS sequence"/>
</dbReference>
<reference evidence="6" key="1">
    <citation type="submission" date="2017-11" db="EMBL/GenBank/DDBJ databases">
        <title>The draft genome sequence of Chromatocurvus sp. F02.</title>
        <authorList>
            <person name="Du Z.-J."/>
            <person name="Chang Y.-Q."/>
        </authorList>
    </citation>
    <scope>NUCLEOTIDE SEQUENCE [LARGE SCALE GENOMIC DNA]</scope>
    <source>
        <strain evidence="6">F02</strain>
    </source>
</reference>
<accession>A0A2N5XZ37</accession>
<feature type="signal peptide" evidence="3">
    <location>
        <begin position="1"/>
        <end position="22"/>
    </location>
</feature>
<dbReference type="RefSeq" id="WP_101522417.1">
    <property type="nucleotide sequence ID" value="NZ_PKLZ01000013.1"/>
</dbReference>
<sequence length="333" mass="35738">MRQGVKILAAIALLLPVFRGFAGDTGITPAALATLAASGSHTFTLVTDNPGTEGIRRQILSFEVDGLRQYALLLRPAGDRPEQGWPVLQFNHGFHPDPPRNGFNAQGKSDRPGDYYRQTTQAYARAGFAVVAPDYRGHNVSEGGAFTSRALADAWYSRDAIACFLALESVDGLDLSRAYMLGHSMGGAVTLRVMRALGSRVKAGAVWSTSGGGGLAYLMGWELAESLGEDYAGVSKPVLDGLMHELQELGQGVAANDLYSLNNADKIESPISIQHAAGDTSTPAAASMDLAARLYLAGKDYQLKIYPGSDHLFTGEQFSRAMERDIAWFEAHR</sequence>
<dbReference type="PRINTS" id="PR00111">
    <property type="entry name" value="ABHYDROLASE"/>
</dbReference>
<dbReference type="SUPFAM" id="SSF53474">
    <property type="entry name" value="alpha/beta-Hydrolases"/>
    <property type="match status" value="1"/>
</dbReference>
<feature type="chain" id="PRO_5014788659" description="Peptidase S9 prolyl oligopeptidase catalytic domain-containing protein" evidence="3">
    <location>
        <begin position="23"/>
        <end position="333"/>
    </location>
</feature>
<evidence type="ECO:0000313" key="6">
    <source>
        <dbReference type="Proteomes" id="UP000234845"/>
    </source>
</evidence>
<evidence type="ECO:0000259" key="4">
    <source>
        <dbReference type="Pfam" id="PF00326"/>
    </source>
</evidence>
<dbReference type="AlphaFoldDB" id="A0A2N5XZ37"/>
<keyword evidence="3" id="KW-0732">Signal</keyword>
<evidence type="ECO:0000256" key="1">
    <source>
        <dbReference type="ARBA" id="ARBA00022801"/>
    </source>
</evidence>
<protein>
    <recommendedName>
        <fullName evidence="4">Peptidase S9 prolyl oligopeptidase catalytic domain-containing protein</fullName>
    </recommendedName>
</protein>
<organism evidence="5 6">
    <name type="scientific">Kineobactrum sediminis</name>
    <dbReference type="NCBI Taxonomy" id="1905677"/>
    <lineage>
        <taxon>Bacteria</taxon>
        <taxon>Pseudomonadati</taxon>
        <taxon>Pseudomonadota</taxon>
        <taxon>Gammaproteobacteria</taxon>
        <taxon>Cellvibrionales</taxon>
        <taxon>Halieaceae</taxon>
        <taxon>Kineobactrum</taxon>
    </lineage>
</organism>
<dbReference type="PANTHER" id="PTHR22946:SF9">
    <property type="entry name" value="POLYKETIDE TRANSFERASE AF380"/>
    <property type="match status" value="1"/>
</dbReference>
<keyword evidence="1" id="KW-0378">Hydrolase</keyword>
<dbReference type="InterPro" id="IPR050261">
    <property type="entry name" value="FrsA_esterase"/>
</dbReference>
<keyword evidence="6" id="KW-1185">Reference proteome</keyword>